<dbReference type="Pfam" id="PF20243">
    <property type="entry name" value="MbnP"/>
    <property type="match status" value="1"/>
</dbReference>
<dbReference type="InterPro" id="IPR046863">
    <property type="entry name" value="MbnP-like_dom"/>
</dbReference>
<protein>
    <recommendedName>
        <fullName evidence="2">Copper-binding protein MbnP-like domain-containing protein</fullName>
    </recommendedName>
</protein>
<accession>A0A0D6L7T2</accession>
<dbReference type="Proteomes" id="UP000054495">
    <property type="component" value="Unassembled WGS sequence"/>
</dbReference>
<evidence type="ECO:0000256" key="1">
    <source>
        <dbReference type="SAM" id="SignalP"/>
    </source>
</evidence>
<gene>
    <name evidence="3" type="ORF">ANCCEY_15291</name>
</gene>
<proteinExistence type="predicted"/>
<keyword evidence="1" id="KW-0732">Signal</keyword>
<reference evidence="3 4" key="1">
    <citation type="submission" date="2013-05" db="EMBL/GenBank/DDBJ databases">
        <title>Draft genome of the parasitic nematode Anyclostoma ceylanicum.</title>
        <authorList>
            <person name="Mitreva M."/>
        </authorList>
    </citation>
    <scope>NUCLEOTIDE SEQUENCE [LARGE SCALE GENOMIC DNA]</scope>
</reference>
<evidence type="ECO:0000313" key="3">
    <source>
        <dbReference type="EMBL" id="EPB65641.1"/>
    </source>
</evidence>
<evidence type="ECO:0000313" key="4">
    <source>
        <dbReference type="Proteomes" id="UP000054495"/>
    </source>
</evidence>
<sequence>MFRIQPQHVTILLVAGFTLSITSCRDKDKGKEEEPVPSQKEITIDPVYDMQFLTSEDVVFRTEDGYDVKLREMKIILTDIRNGNNVLADAALYDSKKGKTLMKTEGTSANFGSLNFNIGVHQDINHSDPAAFPNNHPLNIVNASDMHWSWNPGYIFFKIEMVADTTNDGTENFNHMISYHVGMDDAFQQKQLTDLNWEKVGNNLELLRLKLDIKKLLKNGTSKIDIKTESVTHSGPDQLPLSIKLSENFKEALEGF</sequence>
<dbReference type="PROSITE" id="PS51257">
    <property type="entry name" value="PROKAR_LIPOPROTEIN"/>
    <property type="match status" value="1"/>
</dbReference>
<feature type="domain" description="Copper-binding protein MbnP-like" evidence="2">
    <location>
        <begin position="42"/>
        <end position="229"/>
    </location>
</feature>
<dbReference type="EMBL" id="KE127525">
    <property type="protein sequence ID" value="EPB65641.1"/>
    <property type="molecule type" value="Genomic_DNA"/>
</dbReference>
<evidence type="ECO:0000259" key="2">
    <source>
        <dbReference type="Pfam" id="PF20243"/>
    </source>
</evidence>
<keyword evidence="4" id="KW-1185">Reference proteome</keyword>
<feature type="signal peptide" evidence="1">
    <location>
        <begin position="1"/>
        <end position="24"/>
    </location>
</feature>
<name>A0A0D6L7T2_9BILA</name>
<feature type="chain" id="PRO_5002306871" description="Copper-binding protein MbnP-like domain-containing protein" evidence="1">
    <location>
        <begin position="25"/>
        <end position="256"/>
    </location>
</feature>
<dbReference type="AlphaFoldDB" id="A0A0D6L7T2"/>
<organism evidence="3 4">
    <name type="scientific">Ancylostoma ceylanicum</name>
    <dbReference type="NCBI Taxonomy" id="53326"/>
    <lineage>
        <taxon>Eukaryota</taxon>
        <taxon>Metazoa</taxon>
        <taxon>Ecdysozoa</taxon>
        <taxon>Nematoda</taxon>
        <taxon>Chromadorea</taxon>
        <taxon>Rhabditida</taxon>
        <taxon>Rhabditina</taxon>
        <taxon>Rhabditomorpha</taxon>
        <taxon>Strongyloidea</taxon>
        <taxon>Ancylostomatidae</taxon>
        <taxon>Ancylostomatinae</taxon>
        <taxon>Ancylostoma</taxon>
    </lineage>
</organism>